<dbReference type="SMART" id="SM00228">
    <property type="entry name" value="PDZ"/>
    <property type="match status" value="1"/>
</dbReference>
<accession>A0A7V8VF21</accession>
<dbReference type="Proteomes" id="UP000542342">
    <property type="component" value="Unassembled WGS sequence"/>
</dbReference>
<evidence type="ECO:0000259" key="6">
    <source>
        <dbReference type="SMART" id="SM00228"/>
    </source>
</evidence>
<evidence type="ECO:0000256" key="1">
    <source>
        <dbReference type="ARBA" id="ARBA00010541"/>
    </source>
</evidence>
<dbReference type="EMBL" id="JACEFB010000008">
    <property type="protein sequence ID" value="MBA2226771.1"/>
    <property type="molecule type" value="Genomic_DNA"/>
</dbReference>
<evidence type="ECO:0000256" key="5">
    <source>
        <dbReference type="SAM" id="Phobius"/>
    </source>
</evidence>
<protein>
    <submittedName>
        <fullName evidence="7">Trypsin-like peptidase domain-containing protein</fullName>
    </submittedName>
</protein>
<reference evidence="7 8" key="1">
    <citation type="submission" date="2020-07" db="EMBL/GenBank/DDBJ databases">
        <title>Thermogemmata thermophila gen. nov., sp. nov., a novel moderate thermophilic planctomycete from a Kamchatka hot spring.</title>
        <authorList>
            <person name="Elcheninov A.G."/>
            <person name="Podosokorskaya O.A."/>
            <person name="Kovaleva O.L."/>
            <person name="Novikov A."/>
            <person name="Bonch-Osmolovskaya E.A."/>
            <person name="Toshchakov S.V."/>
            <person name="Kublanov I.V."/>
        </authorList>
    </citation>
    <scope>NUCLEOTIDE SEQUENCE [LARGE SCALE GENOMIC DNA]</scope>
    <source>
        <strain evidence="7 8">2918</strain>
    </source>
</reference>
<evidence type="ECO:0000313" key="7">
    <source>
        <dbReference type="EMBL" id="MBA2226771.1"/>
    </source>
</evidence>
<dbReference type="GO" id="GO:0006508">
    <property type="term" value="P:proteolysis"/>
    <property type="evidence" value="ECO:0007669"/>
    <property type="project" value="UniProtKB-KW"/>
</dbReference>
<dbReference type="PANTHER" id="PTHR22939:SF129">
    <property type="entry name" value="SERINE PROTEASE HTRA2, MITOCHONDRIAL"/>
    <property type="match status" value="1"/>
</dbReference>
<feature type="domain" description="PDZ" evidence="6">
    <location>
        <begin position="267"/>
        <end position="342"/>
    </location>
</feature>
<comment type="similarity">
    <text evidence="1">Belongs to the peptidase S1C family.</text>
</comment>
<organism evidence="7 8">
    <name type="scientific">Thermogemmata fonticola</name>
    <dbReference type="NCBI Taxonomy" id="2755323"/>
    <lineage>
        <taxon>Bacteria</taxon>
        <taxon>Pseudomonadati</taxon>
        <taxon>Planctomycetota</taxon>
        <taxon>Planctomycetia</taxon>
        <taxon>Gemmatales</taxon>
        <taxon>Gemmataceae</taxon>
        <taxon>Thermogemmata</taxon>
    </lineage>
</organism>
<dbReference type="InterPro" id="IPR009003">
    <property type="entry name" value="Peptidase_S1_PA"/>
</dbReference>
<keyword evidence="5" id="KW-0812">Transmembrane</keyword>
<dbReference type="SUPFAM" id="SSF50156">
    <property type="entry name" value="PDZ domain-like"/>
    <property type="match status" value="1"/>
</dbReference>
<feature type="region of interest" description="Disordered" evidence="4">
    <location>
        <begin position="360"/>
        <end position="389"/>
    </location>
</feature>
<comment type="caution">
    <text evidence="7">The sequence shown here is derived from an EMBL/GenBank/DDBJ whole genome shotgun (WGS) entry which is preliminary data.</text>
</comment>
<dbReference type="Gene3D" id="2.30.42.10">
    <property type="match status" value="1"/>
</dbReference>
<evidence type="ECO:0000256" key="4">
    <source>
        <dbReference type="SAM" id="MobiDB-lite"/>
    </source>
</evidence>
<dbReference type="RefSeq" id="WP_194538219.1">
    <property type="nucleotide sequence ID" value="NZ_JACEFB010000008.1"/>
</dbReference>
<proteinExistence type="inferred from homology"/>
<name>A0A7V8VF21_9BACT</name>
<sequence>MKQNPRSNRYTASRGWLAAIVLGLGGIAVSFSWERPVVSQARAEVEPAVMQAQAQRIAVIQKVAPAVVAVCMRGGQGVGSGVLISPDGYALTNFHVVQPTGPILQAGLPDGVLYDAVVVGIDRVGDVALIKLLPKEPGKPFPYVPLGDSDKVRIGDWSLAMGNPFSLALDFTPTVTYGIVSGTNRYQPPEGRGLLEYTDCIQIETSINPGNSGGPLFNMQGELIGINGRGSFEKRGRVNSGVGYAISINQIKNFLGHLYAGLDADHATLGAIVQTAAEDAPLSQMVITQMLEESDAYRRGLRSGDQLVSFAGRIVTSTNQYKNILGIFPKEWRVPIVIRRNNERMELLVRLMGNLPQEIEPGKRPVPEKPPVPIPLPGKEPRALPPSPAAQLYKPKKGYANWYFNELERDKLLSAFRKHGDFSSLAGNWTLEGQYQRGEQKGNFRCEILTSGEEPLVKMLLNASYELAPLKTSDPALLREPVGSGGLMAALYHYQRLLTQGPKGFEGECAHGGHEPFYPFPLEGPPPGSLASLRVDCAVLRTRHGAVECKWYFDRKDSRLLGFETYTTKDSDPCEVYCHDYRPVEGRLLPHRLEVRHGDRRYAVITVEKYSFSAPPR</sequence>
<dbReference type="Gene3D" id="2.40.10.120">
    <property type="match status" value="1"/>
</dbReference>
<dbReference type="InterPro" id="IPR036034">
    <property type="entry name" value="PDZ_sf"/>
</dbReference>
<evidence type="ECO:0000313" key="8">
    <source>
        <dbReference type="Proteomes" id="UP000542342"/>
    </source>
</evidence>
<dbReference type="PRINTS" id="PR00834">
    <property type="entry name" value="PROTEASES2C"/>
</dbReference>
<dbReference type="GO" id="GO:0004252">
    <property type="term" value="F:serine-type endopeptidase activity"/>
    <property type="evidence" value="ECO:0007669"/>
    <property type="project" value="InterPro"/>
</dbReference>
<dbReference type="PANTHER" id="PTHR22939">
    <property type="entry name" value="SERINE PROTEASE FAMILY S1C HTRA-RELATED"/>
    <property type="match status" value="1"/>
</dbReference>
<gene>
    <name evidence="7" type="ORF">H0921_11425</name>
</gene>
<dbReference type="InterPro" id="IPR001478">
    <property type="entry name" value="PDZ"/>
</dbReference>
<keyword evidence="2" id="KW-0645">Protease</keyword>
<dbReference type="SUPFAM" id="SSF50494">
    <property type="entry name" value="Trypsin-like serine proteases"/>
    <property type="match status" value="1"/>
</dbReference>
<keyword evidence="5" id="KW-0472">Membrane</keyword>
<feature type="compositionally biased region" description="Pro residues" evidence="4">
    <location>
        <begin position="368"/>
        <end position="388"/>
    </location>
</feature>
<dbReference type="Pfam" id="PF13365">
    <property type="entry name" value="Trypsin_2"/>
    <property type="match status" value="1"/>
</dbReference>
<keyword evidence="3" id="KW-0378">Hydrolase</keyword>
<evidence type="ECO:0000256" key="3">
    <source>
        <dbReference type="ARBA" id="ARBA00022801"/>
    </source>
</evidence>
<keyword evidence="5" id="KW-1133">Transmembrane helix</keyword>
<dbReference type="InterPro" id="IPR001940">
    <property type="entry name" value="Peptidase_S1C"/>
</dbReference>
<dbReference type="AlphaFoldDB" id="A0A7V8VF21"/>
<feature type="transmembrane region" description="Helical" evidence="5">
    <location>
        <begin position="12"/>
        <end position="33"/>
    </location>
</feature>
<keyword evidence="8" id="KW-1185">Reference proteome</keyword>
<evidence type="ECO:0000256" key="2">
    <source>
        <dbReference type="ARBA" id="ARBA00022670"/>
    </source>
</evidence>